<sequence length="78" mass="8546">MAKISMFICFFLFVLIAMPTSSSSRMILEEVQEVAISTEKCSSKEIPPAVPCLRRANCTMLVCGNVVCKPECRVGGSR</sequence>
<accession>A0AA41VKD6</accession>
<protein>
    <submittedName>
        <fullName evidence="2">Uncharacterized protein</fullName>
    </submittedName>
</protein>
<dbReference type="EMBL" id="JAJJMA010241015">
    <property type="protein sequence ID" value="MCL7042920.1"/>
    <property type="molecule type" value="Genomic_DNA"/>
</dbReference>
<evidence type="ECO:0000313" key="2">
    <source>
        <dbReference type="EMBL" id="MCL7042920.1"/>
    </source>
</evidence>
<feature type="signal peptide" evidence="1">
    <location>
        <begin position="1"/>
        <end position="24"/>
    </location>
</feature>
<dbReference type="Proteomes" id="UP001177140">
    <property type="component" value="Unassembled WGS sequence"/>
</dbReference>
<comment type="caution">
    <text evidence="2">The sequence shown here is derived from an EMBL/GenBank/DDBJ whole genome shotgun (WGS) entry which is preliminary data.</text>
</comment>
<reference evidence="2" key="1">
    <citation type="submission" date="2022-03" db="EMBL/GenBank/DDBJ databases">
        <title>A functionally conserved STORR gene fusion in Papaver species that diverged 16.8 million years ago.</title>
        <authorList>
            <person name="Catania T."/>
        </authorList>
    </citation>
    <scope>NUCLEOTIDE SEQUENCE</scope>
    <source>
        <strain evidence="2">S-191538</strain>
    </source>
</reference>
<proteinExistence type="predicted"/>
<keyword evidence="3" id="KW-1185">Reference proteome</keyword>
<evidence type="ECO:0000256" key="1">
    <source>
        <dbReference type="SAM" id="SignalP"/>
    </source>
</evidence>
<feature type="chain" id="PRO_5041415487" evidence="1">
    <location>
        <begin position="25"/>
        <end position="78"/>
    </location>
</feature>
<name>A0AA41VKD6_PAPNU</name>
<evidence type="ECO:0000313" key="3">
    <source>
        <dbReference type="Proteomes" id="UP001177140"/>
    </source>
</evidence>
<gene>
    <name evidence="2" type="ORF">MKW94_026443</name>
</gene>
<dbReference type="AlphaFoldDB" id="A0AA41VKD6"/>
<organism evidence="2 3">
    <name type="scientific">Papaver nudicaule</name>
    <name type="common">Iceland poppy</name>
    <dbReference type="NCBI Taxonomy" id="74823"/>
    <lineage>
        <taxon>Eukaryota</taxon>
        <taxon>Viridiplantae</taxon>
        <taxon>Streptophyta</taxon>
        <taxon>Embryophyta</taxon>
        <taxon>Tracheophyta</taxon>
        <taxon>Spermatophyta</taxon>
        <taxon>Magnoliopsida</taxon>
        <taxon>Ranunculales</taxon>
        <taxon>Papaveraceae</taxon>
        <taxon>Papaveroideae</taxon>
        <taxon>Papaver</taxon>
    </lineage>
</organism>
<keyword evidence="1" id="KW-0732">Signal</keyword>